<evidence type="ECO:0000256" key="1">
    <source>
        <dbReference type="SAM" id="MobiDB-lite"/>
    </source>
</evidence>
<proteinExistence type="predicted"/>
<reference evidence="2 3" key="1">
    <citation type="submission" date="2024-10" db="EMBL/GenBank/DDBJ databases">
        <authorList>
            <person name="Kim D."/>
        </authorList>
    </citation>
    <scope>NUCLEOTIDE SEQUENCE [LARGE SCALE GENOMIC DNA]</scope>
    <source>
        <strain evidence="2">BH-2024</strain>
    </source>
</reference>
<organism evidence="2 3">
    <name type="scientific">Heterodera trifolii</name>
    <dbReference type="NCBI Taxonomy" id="157864"/>
    <lineage>
        <taxon>Eukaryota</taxon>
        <taxon>Metazoa</taxon>
        <taxon>Ecdysozoa</taxon>
        <taxon>Nematoda</taxon>
        <taxon>Chromadorea</taxon>
        <taxon>Rhabditida</taxon>
        <taxon>Tylenchina</taxon>
        <taxon>Tylenchomorpha</taxon>
        <taxon>Tylenchoidea</taxon>
        <taxon>Heteroderidae</taxon>
        <taxon>Heteroderinae</taxon>
        <taxon>Heterodera</taxon>
    </lineage>
</organism>
<dbReference type="Proteomes" id="UP001620626">
    <property type="component" value="Unassembled WGS sequence"/>
</dbReference>
<accession>A0ABD2I799</accession>
<feature type="compositionally biased region" description="Basic and acidic residues" evidence="1">
    <location>
        <begin position="139"/>
        <end position="149"/>
    </location>
</feature>
<dbReference type="EMBL" id="JBICBT010001264">
    <property type="protein sequence ID" value="KAL3075999.1"/>
    <property type="molecule type" value="Genomic_DNA"/>
</dbReference>
<protein>
    <submittedName>
        <fullName evidence="2">Uncharacterized protein</fullName>
    </submittedName>
</protein>
<gene>
    <name evidence="2" type="ORF">niasHT_032596</name>
</gene>
<feature type="region of interest" description="Disordered" evidence="1">
    <location>
        <begin position="139"/>
        <end position="158"/>
    </location>
</feature>
<dbReference type="AlphaFoldDB" id="A0ABD2I799"/>
<comment type="caution">
    <text evidence="2">The sequence shown here is derived from an EMBL/GenBank/DDBJ whole genome shotgun (WGS) entry which is preliminary data.</text>
</comment>
<keyword evidence="3" id="KW-1185">Reference proteome</keyword>
<evidence type="ECO:0000313" key="3">
    <source>
        <dbReference type="Proteomes" id="UP001620626"/>
    </source>
</evidence>
<evidence type="ECO:0000313" key="2">
    <source>
        <dbReference type="EMBL" id="KAL3075999.1"/>
    </source>
</evidence>
<name>A0ABD2I799_9BILA</name>
<sequence length="158" mass="18166">MTKRRRRRESGRIKAKEFESAFGDFGKSATERSGRNIAGRKGQRISARILTFPQGQGRNRTEIVVERRLAHNKRLQENARQNRQQMMVGSFGNKQRTKTDEIGSTVEQLHFGQFTAAKGQTNNRIESDACFIIEEKHTKRKSKSGEKAKRMIKIMKGK</sequence>